<evidence type="ECO:0000313" key="3">
    <source>
        <dbReference type="EMBL" id="GLW70186.1"/>
    </source>
</evidence>
<keyword evidence="2" id="KW-0812">Transmembrane</keyword>
<dbReference type="AlphaFoldDB" id="A0A9W6V004"/>
<feature type="compositionally biased region" description="Gly residues" evidence="1">
    <location>
        <begin position="11"/>
        <end position="42"/>
    </location>
</feature>
<feature type="compositionally biased region" description="Low complexity" evidence="1">
    <location>
        <begin position="114"/>
        <end position="127"/>
    </location>
</feature>
<protein>
    <recommendedName>
        <fullName evidence="5">DUF4232 domain-containing protein</fullName>
    </recommendedName>
</protein>
<gene>
    <name evidence="3" type="ORF">Kpho02_24850</name>
</gene>
<sequence>MTEGRPPRPGGGPSGSGPTGGGPTGNGPTGSGPTGGAPGGEAGSALTEDVLRARLHRAVSAVEPASDALPRLRVAVPRRRAVRRRALGGAVVLAAAAAVLPVVNVARPFDLSGDPAGGQAASGAGSSPVKTSGSHPGHPRTTAAVPPVGTADPSPGTAASPSASGSQGAPPAAAPLCTRTDLGRPDAQQAAADPATGQVYGWFRLTNTGAHACRLPGPGTLALGTGADGVHLLAHVVGDPAGSLPDPAGLPAEVQLGPGGSYLVRFAWVPARCAGASDSPTGPGGTQPSPAASGAAAAAAAAADTAPAPGPTLAAAAADPTPTAGPSTGLAGGDWSAAAFALGYTPDRTVAGAPLGTTLPLGCGGTVYWTGPEPDPAPPATPAPTTTP</sequence>
<evidence type="ECO:0000313" key="4">
    <source>
        <dbReference type="Proteomes" id="UP001165041"/>
    </source>
</evidence>
<proteinExistence type="predicted"/>
<feature type="compositionally biased region" description="Low complexity" evidence="1">
    <location>
        <begin position="277"/>
        <end position="329"/>
    </location>
</feature>
<feature type="region of interest" description="Disordered" evidence="1">
    <location>
        <begin position="1"/>
        <end position="49"/>
    </location>
</feature>
<feature type="region of interest" description="Disordered" evidence="1">
    <location>
        <begin position="114"/>
        <end position="180"/>
    </location>
</feature>
<comment type="caution">
    <text evidence="3">The sequence shown here is derived from an EMBL/GenBank/DDBJ whole genome shotgun (WGS) entry which is preliminary data.</text>
</comment>
<keyword evidence="2" id="KW-1133">Transmembrane helix</keyword>
<reference evidence="3" key="1">
    <citation type="submission" date="2023-02" db="EMBL/GenBank/DDBJ databases">
        <title>Kitasatospora phosalacinea NBRC 14627.</title>
        <authorList>
            <person name="Ichikawa N."/>
            <person name="Sato H."/>
            <person name="Tonouchi N."/>
        </authorList>
    </citation>
    <scope>NUCLEOTIDE SEQUENCE</scope>
    <source>
        <strain evidence="3">NBRC 14627</strain>
    </source>
</reference>
<accession>A0A9W6V004</accession>
<dbReference type="RefSeq" id="WP_285736015.1">
    <property type="nucleotide sequence ID" value="NZ_BSSA01000006.1"/>
</dbReference>
<evidence type="ECO:0008006" key="5">
    <source>
        <dbReference type="Google" id="ProtNLM"/>
    </source>
</evidence>
<evidence type="ECO:0000256" key="1">
    <source>
        <dbReference type="SAM" id="MobiDB-lite"/>
    </source>
</evidence>
<evidence type="ECO:0000256" key="2">
    <source>
        <dbReference type="SAM" id="Phobius"/>
    </source>
</evidence>
<organism evidence="3 4">
    <name type="scientific">Kitasatospora phosalacinea</name>
    <dbReference type="NCBI Taxonomy" id="2065"/>
    <lineage>
        <taxon>Bacteria</taxon>
        <taxon>Bacillati</taxon>
        <taxon>Actinomycetota</taxon>
        <taxon>Actinomycetes</taxon>
        <taxon>Kitasatosporales</taxon>
        <taxon>Streptomycetaceae</taxon>
        <taxon>Kitasatospora</taxon>
    </lineage>
</organism>
<name>A0A9W6V004_9ACTN</name>
<dbReference type="EMBL" id="BSSA01000006">
    <property type="protein sequence ID" value="GLW70186.1"/>
    <property type="molecule type" value="Genomic_DNA"/>
</dbReference>
<feature type="compositionally biased region" description="Low complexity" evidence="1">
    <location>
        <begin position="151"/>
        <end position="175"/>
    </location>
</feature>
<feature type="region of interest" description="Disordered" evidence="1">
    <location>
        <begin position="276"/>
        <end position="330"/>
    </location>
</feature>
<feature type="transmembrane region" description="Helical" evidence="2">
    <location>
        <begin position="86"/>
        <end position="106"/>
    </location>
</feature>
<dbReference type="Proteomes" id="UP001165041">
    <property type="component" value="Unassembled WGS sequence"/>
</dbReference>
<keyword evidence="2" id="KW-0472">Membrane</keyword>